<gene>
    <name evidence="4" type="ORF">AS203_05695</name>
</gene>
<dbReference type="OrthoDB" id="9802264at2"/>
<keyword evidence="5" id="KW-1185">Reference proteome</keyword>
<keyword evidence="2 4" id="KW-0067">ATP-binding</keyword>
<accession>A0A0S2KK03</accession>
<evidence type="ECO:0000256" key="2">
    <source>
        <dbReference type="ARBA" id="ARBA00022840"/>
    </source>
</evidence>
<evidence type="ECO:0000313" key="5">
    <source>
        <dbReference type="Proteomes" id="UP000056252"/>
    </source>
</evidence>
<dbReference type="SMART" id="SM00382">
    <property type="entry name" value="AAA"/>
    <property type="match status" value="1"/>
</dbReference>
<dbReference type="GO" id="GO:0005886">
    <property type="term" value="C:plasma membrane"/>
    <property type="evidence" value="ECO:0007669"/>
    <property type="project" value="TreeGrafter"/>
</dbReference>
<dbReference type="GO" id="GO:0005524">
    <property type="term" value="F:ATP binding"/>
    <property type="evidence" value="ECO:0007669"/>
    <property type="project" value="UniProtKB-KW"/>
</dbReference>
<dbReference type="InterPro" id="IPR015854">
    <property type="entry name" value="ABC_transpr_LolD-like"/>
</dbReference>
<dbReference type="PANTHER" id="PTHR24220">
    <property type="entry name" value="IMPORT ATP-BINDING PROTEIN"/>
    <property type="match status" value="1"/>
</dbReference>
<dbReference type="AlphaFoldDB" id="A0A0S2KK03"/>
<dbReference type="SUPFAM" id="SSF52540">
    <property type="entry name" value="P-loop containing nucleoside triphosphate hydrolases"/>
    <property type="match status" value="1"/>
</dbReference>
<dbReference type="GO" id="GO:0022857">
    <property type="term" value="F:transmembrane transporter activity"/>
    <property type="evidence" value="ECO:0007669"/>
    <property type="project" value="TreeGrafter"/>
</dbReference>
<sequence>MLIDYRKVNIYQADALVLKEANFKADEGEFIYIIGKVGSGKTSLLKTLYCELDIESDEAEKAEVLGRDLKTLKRKEIPALRKEMGIIFQDFQLLRDINIYKNLHFVLKATGWKNKTEIDERIDEVLDSVGMKDKRNKMPHELSGGEQQRIAIARAILNRPKIIIADEPTGNLDTETAAHIVSLLKQITQSGTAVIMTTHNIQLLDRFPGIVYQCKDDTLEEITEAYSKLDLTEDSEEN</sequence>
<dbReference type="GO" id="GO:0016887">
    <property type="term" value="F:ATP hydrolysis activity"/>
    <property type="evidence" value="ECO:0007669"/>
    <property type="project" value="InterPro"/>
</dbReference>
<proteinExistence type="predicted"/>
<dbReference type="Pfam" id="PF00005">
    <property type="entry name" value="ABC_tran"/>
    <property type="match status" value="1"/>
</dbReference>
<protein>
    <submittedName>
        <fullName evidence="4">Phosphonate ABC transporter ATP-binding protein</fullName>
    </submittedName>
</protein>
<organism evidence="4 5">
    <name type="scientific">Hoylesella enoeca</name>
    <dbReference type="NCBI Taxonomy" id="76123"/>
    <lineage>
        <taxon>Bacteria</taxon>
        <taxon>Pseudomonadati</taxon>
        <taxon>Bacteroidota</taxon>
        <taxon>Bacteroidia</taxon>
        <taxon>Bacteroidales</taxon>
        <taxon>Prevotellaceae</taxon>
        <taxon>Hoylesella</taxon>
    </lineage>
</organism>
<feature type="domain" description="ABC transporter" evidence="3">
    <location>
        <begin position="3"/>
        <end position="238"/>
    </location>
</feature>
<dbReference type="InterPro" id="IPR017871">
    <property type="entry name" value="ABC_transporter-like_CS"/>
</dbReference>
<dbReference type="PANTHER" id="PTHR24220:SF470">
    <property type="entry name" value="CELL DIVISION ATP-BINDING PROTEIN FTSE"/>
    <property type="match status" value="1"/>
</dbReference>
<dbReference type="KEGG" id="peo:AS203_05695"/>
<evidence type="ECO:0000313" key="4">
    <source>
        <dbReference type="EMBL" id="ALO48631.1"/>
    </source>
</evidence>
<dbReference type="InterPro" id="IPR027417">
    <property type="entry name" value="P-loop_NTPase"/>
</dbReference>
<evidence type="ECO:0000256" key="1">
    <source>
        <dbReference type="ARBA" id="ARBA00022741"/>
    </source>
</evidence>
<dbReference type="Gene3D" id="3.40.50.300">
    <property type="entry name" value="P-loop containing nucleotide triphosphate hydrolases"/>
    <property type="match status" value="1"/>
</dbReference>
<keyword evidence="1" id="KW-0547">Nucleotide-binding</keyword>
<dbReference type="EMBL" id="CP013195">
    <property type="protein sequence ID" value="ALO48631.1"/>
    <property type="molecule type" value="Genomic_DNA"/>
</dbReference>
<dbReference type="InterPro" id="IPR003439">
    <property type="entry name" value="ABC_transporter-like_ATP-bd"/>
</dbReference>
<dbReference type="Proteomes" id="UP000056252">
    <property type="component" value="Chromosome"/>
</dbReference>
<dbReference type="PROSITE" id="PS50893">
    <property type="entry name" value="ABC_TRANSPORTER_2"/>
    <property type="match status" value="1"/>
</dbReference>
<reference evidence="5" key="1">
    <citation type="submission" date="2015-11" db="EMBL/GenBank/DDBJ databases">
        <authorList>
            <person name="Holder M.E."/>
            <person name="Ajami N.J."/>
            <person name="Petrosino J.F."/>
        </authorList>
    </citation>
    <scope>NUCLEOTIDE SEQUENCE [LARGE SCALE GENOMIC DNA]</scope>
    <source>
        <strain evidence="5">F0113</strain>
    </source>
</reference>
<dbReference type="InterPro" id="IPR003593">
    <property type="entry name" value="AAA+_ATPase"/>
</dbReference>
<dbReference type="eggNOG" id="COG2884">
    <property type="taxonomic scope" value="Bacteria"/>
</dbReference>
<name>A0A0S2KK03_9BACT</name>
<evidence type="ECO:0000259" key="3">
    <source>
        <dbReference type="PROSITE" id="PS50893"/>
    </source>
</evidence>
<dbReference type="PROSITE" id="PS00211">
    <property type="entry name" value="ABC_TRANSPORTER_1"/>
    <property type="match status" value="1"/>
</dbReference>
<dbReference type="RefSeq" id="WP_060544272.1">
    <property type="nucleotide sequence ID" value="NZ_CP013195.1"/>
</dbReference>
<dbReference type="STRING" id="76123.AS203_05695"/>